<name>A0A1M6IF70_PSEXY</name>
<sequence length="43" mass="4495">MGATEGTHAGGEFLLLPMGDGLREHGKLGTAVDKKGNKDERIS</sequence>
<gene>
    <name evidence="1" type="ORF">SAMN02745725_02298</name>
</gene>
<dbReference type="AlphaFoldDB" id="A0A1M6IF70"/>
<reference evidence="1 2" key="1">
    <citation type="submission" date="2016-11" db="EMBL/GenBank/DDBJ databases">
        <authorList>
            <person name="Jaros S."/>
            <person name="Januszkiewicz K."/>
            <person name="Wedrychowicz H."/>
        </authorList>
    </citation>
    <scope>NUCLEOTIDE SEQUENCE [LARGE SCALE GENOMIC DNA]</scope>
    <source>
        <strain evidence="1 2">DSM 14809</strain>
    </source>
</reference>
<accession>A0A1M6IF70</accession>
<evidence type="ECO:0000313" key="2">
    <source>
        <dbReference type="Proteomes" id="UP000184185"/>
    </source>
</evidence>
<proteinExistence type="predicted"/>
<organism evidence="1 2">
    <name type="scientific">Pseudobutyrivibrio xylanivorans DSM 14809</name>
    <dbReference type="NCBI Taxonomy" id="1123012"/>
    <lineage>
        <taxon>Bacteria</taxon>
        <taxon>Bacillati</taxon>
        <taxon>Bacillota</taxon>
        <taxon>Clostridia</taxon>
        <taxon>Lachnospirales</taxon>
        <taxon>Lachnospiraceae</taxon>
        <taxon>Pseudobutyrivibrio</taxon>
    </lineage>
</organism>
<dbReference type="EMBL" id="FQYQ01000017">
    <property type="protein sequence ID" value="SHJ33043.1"/>
    <property type="molecule type" value="Genomic_DNA"/>
</dbReference>
<dbReference type="RefSeq" id="WP_278335525.1">
    <property type="nucleotide sequence ID" value="NZ_FQYQ01000017.1"/>
</dbReference>
<keyword evidence="2" id="KW-1185">Reference proteome</keyword>
<evidence type="ECO:0000313" key="1">
    <source>
        <dbReference type="EMBL" id="SHJ33043.1"/>
    </source>
</evidence>
<protein>
    <submittedName>
        <fullName evidence="1">Uncharacterized protein</fullName>
    </submittedName>
</protein>
<dbReference type="Proteomes" id="UP000184185">
    <property type="component" value="Unassembled WGS sequence"/>
</dbReference>